<dbReference type="PIRSF" id="PIRSF007531">
    <property type="entry name" value="CPT"/>
    <property type="match status" value="1"/>
</dbReference>
<dbReference type="Gene3D" id="3.40.50.300">
    <property type="entry name" value="P-loop containing nucleotide triphosphate hydrolases"/>
    <property type="match status" value="1"/>
</dbReference>
<evidence type="ECO:0000313" key="6">
    <source>
        <dbReference type="Proteomes" id="UP001500843"/>
    </source>
</evidence>
<keyword evidence="6" id="KW-1185">Reference proteome</keyword>
<dbReference type="InterPro" id="IPR027417">
    <property type="entry name" value="P-loop_NTPase"/>
</dbReference>
<dbReference type="InterPro" id="IPR023865">
    <property type="entry name" value="Aliphatic_acid_kinase_CS"/>
</dbReference>
<name>A0ABP8Y305_9MICO</name>
<accession>A0ABP8Y305</accession>
<dbReference type="Proteomes" id="UP001500843">
    <property type="component" value="Unassembled WGS sequence"/>
</dbReference>
<keyword evidence="3" id="KW-0418">Kinase</keyword>
<gene>
    <name evidence="5" type="ORF">GCM10023198_49930</name>
</gene>
<dbReference type="Pfam" id="PF07931">
    <property type="entry name" value="CPT"/>
    <property type="match status" value="1"/>
</dbReference>
<evidence type="ECO:0000256" key="4">
    <source>
        <dbReference type="ARBA" id="ARBA00022840"/>
    </source>
</evidence>
<keyword evidence="1" id="KW-0808">Transferase</keyword>
<protein>
    <submittedName>
        <fullName evidence="5">Chloramphenicol phosphotransferase CPT family protein</fullName>
    </submittedName>
</protein>
<proteinExistence type="predicted"/>
<evidence type="ECO:0000256" key="2">
    <source>
        <dbReference type="ARBA" id="ARBA00022741"/>
    </source>
</evidence>
<dbReference type="RefSeq" id="WP_253872412.1">
    <property type="nucleotide sequence ID" value="NZ_BAABHM010000032.1"/>
</dbReference>
<dbReference type="SUPFAM" id="SSF52540">
    <property type="entry name" value="P-loop containing nucleoside triphosphate hydrolases"/>
    <property type="match status" value="1"/>
</dbReference>
<comment type="caution">
    <text evidence="5">The sequence shown here is derived from an EMBL/GenBank/DDBJ whole genome shotgun (WGS) entry which is preliminary data.</text>
</comment>
<evidence type="ECO:0000256" key="1">
    <source>
        <dbReference type="ARBA" id="ARBA00022679"/>
    </source>
</evidence>
<keyword evidence="2" id="KW-0547">Nucleotide-binding</keyword>
<sequence>MNTQVIVLNGGSSSGKSGIAHSLQAVLPDAWLSLSIDTLVDAMPARLTSGGDGIGFADDGGVDVGQEFMVLQDAWIAGLAAMARAGAHVVVDDVFLGGAASQRRWLDALGDVPTLWVGVRCAAAVAEAREAARGDRVAGMAAKQAVVVHEGVAYDLEVDTTSTASADCARVIAARLRSSRGDRAD</sequence>
<evidence type="ECO:0000256" key="3">
    <source>
        <dbReference type="ARBA" id="ARBA00022777"/>
    </source>
</evidence>
<evidence type="ECO:0000313" key="5">
    <source>
        <dbReference type="EMBL" id="GAA4719933.1"/>
    </source>
</evidence>
<dbReference type="EMBL" id="BAABHM010000032">
    <property type="protein sequence ID" value="GAA4719933.1"/>
    <property type="molecule type" value="Genomic_DNA"/>
</dbReference>
<dbReference type="InterPro" id="IPR012853">
    <property type="entry name" value="CPT"/>
</dbReference>
<dbReference type="NCBIfam" id="NF033114">
    <property type="entry name" value="phos_trans_CPT"/>
    <property type="match status" value="1"/>
</dbReference>
<organism evidence="5 6">
    <name type="scientific">Promicromonospora umidemergens</name>
    <dbReference type="NCBI Taxonomy" id="629679"/>
    <lineage>
        <taxon>Bacteria</taxon>
        <taxon>Bacillati</taxon>
        <taxon>Actinomycetota</taxon>
        <taxon>Actinomycetes</taxon>
        <taxon>Micrococcales</taxon>
        <taxon>Promicromonosporaceae</taxon>
        <taxon>Promicromonospora</taxon>
    </lineage>
</organism>
<keyword evidence="4" id="KW-0067">ATP-binding</keyword>
<reference evidence="6" key="1">
    <citation type="journal article" date="2019" name="Int. J. Syst. Evol. Microbiol.">
        <title>The Global Catalogue of Microorganisms (GCM) 10K type strain sequencing project: providing services to taxonomists for standard genome sequencing and annotation.</title>
        <authorList>
            <consortium name="The Broad Institute Genomics Platform"/>
            <consortium name="The Broad Institute Genome Sequencing Center for Infectious Disease"/>
            <person name="Wu L."/>
            <person name="Ma J."/>
        </authorList>
    </citation>
    <scope>NUCLEOTIDE SEQUENCE [LARGE SCALE GENOMIC DNA]</scope>
    <source>
        <strain evidence="6">JCM 17975</strain>
    </source>
</reference>
<dbReference type="PROSITE" id="PS01075">
    <property type="entry name" value="ACETATE_KINASE_1"/>
    <property type="match status" value="1"/>
</dbReference>